<dbReference type="HOGENOM" id="CLU_1870923_0_0_6"/>
<protein>
    <submittedName>
        <fullName evidence="1">Uncharacterized protein</fullName>
    </submittedName>
</protein>
<evidence type="ECO:0000313" key="2">
    <source>
        <dbReference type="Proteomes" id="UP000013148"/>
    </source>
</evidence>
<evidence type="ECO:0000313" key="1">
    <source>
        <dbReference type="EMBL" id="ENV17807.1"/>
    </source>
</evidence>
<name>N8X080_ACIGI</name>
<reference evidence="1 2" key="1">
    <citation type="submission" date="2013-02" db="EMBL/GenBank/DDBJ databases">
        <title>The Genome Sequence of Acinetobacter guillouiae NIPH 991.</title>
        <authorList>
            <consortium name="The Broad Institute Genome Sequencing Platform"/>
            <consortium name="The Broad Institute Genome Sequencing Center for Infectious Disease"/>
            <person name="Cerqueira G."/>
            <person name="Feldgarden M."/>
            <person name="Courvalin P."/>
            <person name="Perichon B."/>
            <person name="Grillot-Courvalin C."/>
            <person name="Clermont D."/>
            <person name="Rocha E."/>
            <person name="Yoon E.-J."/>
            <person name="Nemec A."/>
            <person name="Walker B."/>
            <person name="Young S.K."/>
            <person name="Zeng Q."/>
            <person name="Gargeya S."/>
            <person name="Fitzgerald M."/>
            <person name="Haas B."/>
            <person name="Abouelleil A."/>
            <person name="Alvarado L."/>
            <person name="Arachchi H.M."/>
            <person name="Berlin A.M."/>
            <person name="Chapman S.B."/>
            <person name="Dewar J."/>
            <person name="Goldberg J."/>
            <person name="Griggs A."/>
            <person name="Gujja S."/>
            <person name="Hansen M."/>
            <person name="Howarth C."/>
            <person name="Imamovic A."/>
            <person name="Larimer J."/>
            <person name="McCowan C."/>
            <person name="Murphy C."/>
            <person name="Neiman D."/>
            <person name="Pearson M."/>
            <person name="Priest M."/>
            <person name="Roberts A."/>
            <person name="Saif S."/>
            <person name="Shea T."/>
            <person name="Sisk P."/>
            <person name="Sykes S."/>
            <person name="Wortman J."/>
            <person name="Nusbaum C."/>
            <person name="Birren B."/>
        </authorList>
    </citation>
    <scope>NUCLEOTIDE SEQUENCE [LARGE SCALE GENOMIC DNA]</scope>
    <source>
        <strain evidence="1 2">NIPH 991</strain>
    </source>
</reference>
<dbReference type="RefSeq" id="WP_004818452.1">
    <property type="nucleotide sequence ID" value="NZ_KB849456.1"/>
</dbReference>
<dbReference type="EMBL" id="APPJ01000009">
    <property type="protein sequence ID" value="ENV17807.1"/>
    <property type="molecule type" value="Genomic_DNA"/>
</dbReference>
<comment type="caution">
    <text evidence="1">The sequence shown here is derived from an EMBL/GenBank/DDBJ whole genome shotgun (WGS) entry which is preliminary data.</text>
</comment>
<dbReference type="PATRIC" id="fig|1217656.3.peg.1090"/>
<dbReference type="AlphaFoldDB" id="N8X080"/>
<gene>
    <name evidence="1" type="ORF">F964_01112</name>
</gene>
<accession>N8X080</accession>
<dbReference type="Proteomes" id="UP000013148">
    <property type="component" value="Unassembled WGS sequence"/>
</dbReference>
<sequence length="136" mass="16392">MSFKSKNNLDKLKFIRYMRSENEVSDDFFDIKKFLSEKLHPLEIKANDTAELWKVIQYLQKTHTDFLKDDYFKDESARIKFILKHGDPNQRITLLKLDTPDPKYWKKLTQIVKNEDSEAFLELKRLEKLANTEFEE</sequence>
<organism evidence="1 2">
    <name type="scientific">Acinetobacter guillouiae NIPH 991</name>
    <dbReference type="NCBI Taxonomy" id="1217656"/>
    <lineage>
        <taxon>Bacteria</taxon>
        <taxon>Pseudomonadati</taxon>
        <taxon>Pseudomonadota</taxon>
        <taxon>Gammaproteobacteria</taxon>
        <taxon>Moraxellales</taxon>
        <taxon>Moraxellaceae</taxon>
        <taxon>Acinetobacter</taxon>
    </lineage>
</organism>
<keyword evidence="2" id="KW-1185">Reference proteome</keyword>
<proteinExistence type="predicted"/>